<reference evidence="2 3" key="1">
    <citation type="submission" date="2008-06" db="EMBL/GenBank/DDBJ databases">
        <title>Complete sequence of Pelodictyon phaeoclathratiforme BU-1.</title>
        <authorList>
            <consortium name="US DOE Joint Genome Institute"/>
            <person name="Lucas S."/>
            <person name="Copeland A."/>
            <person name="Lapidus A."/>
            <person name="Glavina del Rio T."/>
            <person name="Dalin E."/>
            <person name="Tice H."/>
            <person name="Bruce D."/>
            <person name="Goodwin L."/>
            <person name="Pitluck S."/>
            <person name="Schmutz J."/>
            <person name="Larimer F."/>
            <person name="Land M."/>
            <person name="Hauser L."/>
            <person name="Kyrpides N."/>
            <person name="Mikhailova N."/>
            <person name="Liu Z."/>
            <person name="Li T."/>
            <person name="Zhao F."/>
            <person name="Overmann J."/>
            <person name="Bryant D.A."/>
            <person name="Richardson P."/>
        </authorList>
    </citation>
    <scope>NUCLEOTIDE SEQUENCE [LARGE SCALE GENOMIC DNA]</scope>
    <source>
        <strain evidence="3">DSM 5477 / BU-1</strain>
    </source>
</reference>
<dbReference type="OrthoDB" id="596910at2"/>
<dbReference type="STRING" id="324925.Ppha_1353"/>
<dbReference type="Gene3D" id="3.40.50.720">
    <property type="entry name" value="NAD(P)-binding Rossmann-like Domain"/>
    <property type="match status" value="1"/>
</dbReference>
<dbReference type="PANTHER" id="PTHR48079">
    <property type="entry name" value="PROTEIN YEEZ"/>
    <property type="match status" value="1"/>
</dbReference>
<dbReference type="PROSITE" id="PS51257">
    <property type="entry name" value="PROKAR_LIPOPROTEIN"/>
    <property type="match status" value="1"/>
</dbReference>
<dbReference type="SUPFAM" id="SSF51735">
    <property type="entry name" value="NAD(P)-binding Rossmann-fold domains"/>
    <property type="match status" value="1"/>
</dbReference>
<dbReference type="AlphaFoldDB" id="B4S9S1"/>
<protein>
    <submittedName>
        <fullName evidence="2">NAD-dependent epimerase/dehydratase</fullName>
    </submittedName>
</protein>
<dbReference type="KEGG" id="pph:Ppha_1353"/>
<gene>
    <name evidence="2" type="ordered locus">Ppha_1353</name>
</gene>
<dbReference type="GO" id="GO:0004029">
    <property type="term" value="F:aldehyde dehydrogenase (NAD+) activity"/>
    <property type="evidence" value="ECO:0007669"/>
    <property type="project" value="TreeGrafter"/>
</dbReference>
<dbReference type="GO" id="GO:0005737">
    <property type="term" value="C:cytoplasm"/>
    <property type="evidence" value="ECO:0007669"/>
    <property type="project" value="TreeGrafter"/>
</dbReference>
<sequence length="331" mass="36900">MNKKILVTGATGFIGSCLVKKLALTDDEVSILVRKNSDLTSLSDVLHKVKLVYGDITNRSSLDAAMKGIDLVYHSAGLTYMGDKKNALLYKINVEGTRNMLQASAAAKVTRFVHVSSITAVGIAFDKKPVDESVIWNFHQIGLEYARTKHLSEVEVAQAVKNGLDCVIVNPAFVFGAGDINFNAGRIIKDIYNKKLPFYPLGGICVVDVEIVSDAIISAMQKGKTGERYILGGENVSYKQLADTISKITGAPRVNFPLPFWMAKILKQALDLYKNKNRISKLFNMSMFGVASHFLYFDSAKAMRELNMRYEPHEHSIRNAYEWYRDRNMLG</sequence>
<dbReference type="InterPro" id="IPR051783">
    <property type="entry name" value="NAD(P)-dependent_oxidoreduct"/>
</dbReference>
<dbReference type="InterPro" id="IPR001509">
    <property type="entry name" value="Epimerase_deHydtase"/>
</dbReference>
<dbReference type="HOGENOM" id="CLU_007383_6_0_10"/>
<dbReference type="InterPro" id="IPR036291">
    <property type="entry name" value="NAD(P)-bd_dom_sf"/>
</dbReference>
<evidence type="ECO:0000313" key="2">
    <source>
        <dbReference type="EMBL" id="ACF43617.1"/>
    </source>
</evidence>
<organism evidence="2 3">
    <name type="scientific">Pelodictyon phaeoclathratiforme (strain DSM 5477 / BU-1)</name>
    <dbReference type="NCBI Taxonomy" id="324925"/>
    <lineage>
        <taxon>Bacteria</taxon>
        <taxon>Pseudomonadati</taxon>
        <taxon>Chlorobiota</taxon>
        <taxon>Chlorobiia</taxon>
        <taxon>Chlorobiales</taxon>
        <taxon>Chlorobiaceae</taxon>
        <taxon>Chlorobium/Pelodictyon group</taxon>
        <taxon>Pelodictyon</taxon>
    </lineage>
</organism>
<dbReference type="Pfam" id="PF01370">
    <property type="entry name" value="Epimerase"/>
    <property type="match status" value="1"/>
</dbReference>
<feature type="domain" description="NAD-dependent epimerase/dehydratase" evidence="1">
    <location>
        <begin position="5"/>
        <end position="230"/>
    </location>
</feature>
<dbReference type="eggNOG" id="COG0451">
    <property type="taxonomic scope" value="Bacteria"/>
</dbReference>
<evidence type="ECO:0000259" key="1">
    <source>
        <dbReference type="Pfam" id="PF01370"/>
    </source>
</evidence>
<proteinExistence type="predicted"/>
<dbReference type="EMBL" id="CP001110">
    <property type="protein sequence ID" value="ACF43617.1"/>
    <property type="molecule type" value="Genomic_DNA"/>
</dbReference>
<keyword evidence="3" id="KW-1185">Reference proteome</keyword>
<accession>B4S9S1</accession>
<dbReference type="PANTHER" id="PTHR48079:SF6">
    <property type="entry name" value="NAD(P)-BINDING DOMAIN-CONTAINING PROTEIN-RELATED"/>
    <property type="match status" value="1"/>
</dbReference>
<dbReference type="CDD" id="cd05228">
    <property type="entry name" value="AR_FR_like_1_SDR_e"/>
    <property type="match status" value="1"/>
</dbReference>
<name>B4S9S1_PELPB</name>
<dbReference type="Proteomes" id="UP000002724">
    <property type="component" value="Chromosome"/>
</dbReference>
<evidence type="ECO:0000313" key="3">
    <source>
        <dbReference type="Proteomes" id="UP000002724"/>
    </source>
</evidence>
<dbReference type="RefSeq" id="WP_012508108.1">
    <property type="nucleotide sequence ID" value="NC_011060.1"/>
</dbReference>